<organism evidence="2 3">
    <name type="scientific">Novosphingobium olei</name>
    <dbReference type="NCBI Taxonomy" id="2728851"/>
    <lineage>
        <taxon>Bacteria</taxon>
        <taxon>Pseudomonadati</taxon>
        <taxon>Pseudomonadota</taxon>
        <taxon>Alphaproteobacteria</taxon>
        <taxon>Sphingomonadales</taxon>
        <taxon>Sphingomonadaceae</taxon>
        <taxon>Novosphingobium</taxon>
    </lineage>
</organism>
<sequence length="578" mass="63903">MPSDVAEWLESFSGALDSADDAAVAAHFAPHGLWRDFLAFDWTLATHEGREAIAAFAARRAKITQARNWTSEAAQGASEGFFSFETASGQARGYLRLVDGVALTFLTVLRDLRGHEFPFGHRRPSGAEHDPTGPNWQDRLRAEQAAIGREVQPYVLVVGAGQAGLAIGATLRLLGVPHLLIDKHPRVGDQWRSRYKSLTLHDPVWYDHMPYLPFPEHWPAYTPKDKMGDWLEHYAAIMEVNVWTETELVRAERNEADGTWIAKIRREGEEIELRPAHLVMAVGNAGFPVVPTIEGQESFRGAQYHSSAHKGGEGLAGKRVVVIGANNSAHDICADLVDHGALPTMVQRSSTHIIRQSTMSEVMMRPLFSQEAVDEGVTTETADMMVASLPLRLMEAGNREAWKMMRERDKDFYAGLERAGFRLDFAEDGAGIAAKYLRSASGYYIDVGASAMIADGRIALKTGTEISRITETGVEFADGTHLDADIIIYATGFGAMEQWVARLIGEDVAEKVGRCWGYGSGFKGDPGPWEGELRNMWKPTAQDGLWFMGGNLSQVRFYCRLLGMQLKAHYEGLLPERA</sequence>
<dbReference type="PANTHER" id="PTHR43539">
    <property type="entry name" value="FLAVIN-BINDING MONOOXYGENASE-LIKE PROTEIN (AFU_ORTHOLOGUE AFUA_4G09220)"/>
    <property type="match status" value="1"/>
</dbReference>
<dbReference type="RefSeq" id="WP_169494218.1">
    <property type="nucleotide sequence ID" value="NZ_JABBGM010000006.1"/>
</dbReference>
<protein>
    <submittedName>
        <fullName evidence="2">NAD(P)/FAD-dependent oxidoreductase</fullName>
    </submittedName>
</protein>
<dbReference type="PANTHER" id="PTHR43539:SF68">
    <property type="entry name" value="FLAVIN-BINDING MONOOXYGENASE-LIKE PROTEIN (AFU_ORTHOLOGUE AFUA_4G09220)"/>
    <property type="match status" value="1"/>
</dbReference>
<evidence type="ECO:0000256" key="1">
    <source>
        <dbReference type="ARBA" id="ARBA00023002"/>
    </source>
</evidence>
<keyword evidence="3" id="KW-1185">Reference proteome</keyword>
<dbReference type="SUPFAM" id="SSF54427">
    <property type="entry name" value="NTF2-like"/>
    <property type="match status" value="1"/>
</dbReference>
<dbReference type="GO" id="GO:0050660">
    <property type="term" value="F:flavin adenine dinucleotide binding"/>
    <property type="evidence" value="ECO:0007669"/>
    <property type="project" value="TreeGrafter"/>
</dbReference>
<dbReference type="AlphaFoldDB" id="A0A7Y0BQV4"/>
<reference evidence="2 3" key="1">
    <citation type="submission" date="2020-04" db="EMBL/GenBank/DDBJ databases">
        <title>Novosphingobium sp. TW-4 isolated from soil.</title>
        <authorList>
            <person name="Dahal R.H."/>
            <person name="Chaudhary D.K."/>
        </authorList>
    </citation>
    <scope>NUCLEOTIDE SEQUENCE [LARGE SCALE GENOMIC DNA]</scope>
    <source>
        <strain evidence="2 3">TW-4</strain>
    </source>
</reference>
<dbReference type="InterPro" id="IPR036188">
    <property type="entry name" value="FAD/NAD-bd_sf"/>
</dbReference>
<gene>
    <name evidence="2" type="ORF">HHL27_14830</name>
</gene>
<evidence type="ECO:0000313" key="2">
    <source>
        <dbReference type="EMBL" id="NML94947.1"/>
    </source>
</evidence>
<evidence type="ECO:0000313" key="3">
    <source>
        <dbReference type="Proteomes" id="UP000583556"/>
    </source>
</evidence>
<accession>A0A7Y0BQV4</accession>
<dbReference type="InterPro" id="IPR050982">
    <property type="entry name" value="Auxin_biosynth/cation_transpt"/>
</dbReference>
<comment type="caution">
    <text evidence="2">The sequence shown here is derived from an EMBL/GenBank/DDBJ whole genome shotgun (WGS) entry which is preliminary data.</text>
</comment>
<dbReference type="InterPro" id="IPR032710">
    <property type="entry name" value="NTF2-like_dom_sf"/>
</dbReference>
<keyword evidence="1" id="KW-0560">Oxidoreductase</keyword>
<dbReference type="SUPFAM" id="SSF51905">
    <property type="entry name" value="FAD/NAD(P)-binding domain"/>
    <property type="match status" value="2"/>
</dbReference>
<name>A0A7Y0BQV4_9SPHN</name>
<proteinExistence type="predicted"/>
<dbReference type="Proteomes" id="UP000583556">
    <property type="component" value="Unassembled WGS sequence"/>
</dbReference>
<dbReference type="EMBL" id="JABBGM010000006">
    <property type="protein sequence ID" value="NML94947.1"/>
    <property type="molecule type" value="Genomic_DNA"/>
</dbReference>
<dbReference type="Pfam" id="PF13738">
    <property type="entry name" value="Pyr_redox_3"/>
    <property type="match status" value="1"/>
</dbReference>
<dbReference type="Gene3D" id="3.50.50.60">
    <property type="entry name" value="FAD/NAD(P)-binding domain"/>
    <property type="match status" value="2"/>
</dbReference>
<dbReference type="GO" id="GO:0004497">
    <property type="term" value="F:monooxygenase activity"/>
    <property type="evidence" value="ECO:0007669"/>
    <property type="project" value="TreeGrafter"/>
</dbReference>